<name>A0A7W9BKE6_9RHOB</name>
<dbReference type="Proteomes" id="UP000535415">
    <property type="component" value="Unassembled WGS sequence"/>
</dbReference>
<gene>
    <name evidence="2" type="ORF">FHS72_001790</name>
</gene>
<organism evidence="2 3">
    <name type="scientific">Yoonia ponticola</name>
    <dbReference type="NCBI Taxonomy" id="1524255"/>
    <lineage>
        <taxon>Bacteria</taxon>
        <taxon>Pseudomonadati</taxon>
        <taxon>Pseudomonadota</taxon>
        <taxon>Alphaproteobacteria</taxon>
        <taxon>Rhodobacterales</taxon>
        <taxon>Paracoccaceae</taxon>
        <taxon>Yoonia</taxon>
    </lineage>
</organism>
<comment type="caution">
    <text evidence="2">The sequence shown here is derived from an EMBL/GenBank/DDBJ whole genome shotgun (WGS) entry which is preliminary data.</text>
</comment>
<protein>
    <recommendedName>
        <fullName evidence="4">Lipoprotein</fullName>
    </recommendedName>
</protein>
<evidence type="ECO:0000313" key="3">
    <source>
        <dbReference type="Proteomes" id="UP000535415"/>
    </source>
</evidence>
<proteinExistence type="predicted"/>
<feature type="chain" id="PRO_5031240008" description="Lipoprotein" evidence="1">
    <location>
        <begin position="26"/>
        <end position="152"/>
    </location>
</feature>
<evidence type="ECO:0000256" key="1">
    <source>
        <dbReference type="SAM" id="SignalP"/>
    </source>
</evidence>
<evidence type="ECO:0008006" key="4">
    <source>
        <dbReference type="Google" id="ProtNLM"/>
    </source>
</evidence>
<sequence length="152" mass="16258">MAKLSETTSGAAMTFLKISALCSLAALSACSIPARPQVPAGQLGLVMDLTAFNRGQCDVVGDGFAVEKTVVLNGDYFKVVGNIYNSQLVCTLDNGQRVRTVTHHQFYDQGQFTYAAIVVGRILGAGETEIYGYNDGPNGKVDVNGFFVFEAY</sequence>
<evidence type="ECO:0000313" key="2">
    <source>
        <dbReference type="EMBL" id="MBB5722166.1"/>
    </source>
</evidence>
<reference evidence="2 3" key="1">
    <citation type="submission" date="2020-08" db="EMBL/GenBank/DDBJ databases">
        <title>Genomic Encyclopedia of Type Strains, Phase IV (KMG-IV): sequencing the most valuable type-strain genomes for metagenomic binning, comparative biology and taxonomic classification.</title>
        <authorList>
            <person name="Goeker M."/>
        </authorList>
    </citation>
    <scope>NUCLEOTIDE SEQUENCE [LARGE SCALE GENOMIC DNA]</scope>
    <source>
        <strain evidence="2 3">DSM 101064</strain>
    </source>
</reference>
<dbReference type="EMBL" id="JACIJM010000004">
    <property type="protein sequence ID" value="MBB5722166.1"/>
    <property type="molecule type" value="Genomic_DNA"/>
</dbReference>
<accession>A0A7W9BKE6</accession>
<dbReference type="AlphaFoldDB" id="A0A7W9BKE6"/>
<feature type="signal peptide" evidence="1">
    <location>
        <begin position="1"/>
        <end position="25"/>
    </location>
</feature>
<dbReference type="PROSITE" id="PS51257">
    <property type="entry name" value="PROKAR_LIPOPROTEIN"/>
    <property type="match status" value="1"/>
</dbReference>
<keyword evidence="3" id="KW-1185">Reference proteome</keyword>
<keyword evidence="1" id="KW-0732">Signal</keyword>